<feature type="domain" description="GGDEF" evidence="5">
    <location>
        <begin position="494"/>
        <end position="632"/>
    </location>
</feature>
<dbReference type="Gene3D" id="3.30.70.270">
    <property type="match status" value="1"/>
</dbReference>
<dbReference type="PANTHER" id="PTHR45138">
    <property type="entry name" value="REGULATORY COMPONENTS OF SENSORY TRANSDUCTION SYSTEM"/>
    <property type="match status" value="1"/>
</dbReference>
<dbReference type="GO" id="GO:1902201">
    <property type="term" value="P:negative regulation of bacterial-type flagellum-dependent cell motility"/>
    <property type="evidence" value="ECO:0007669"/>
    <property type="project" value="TreeGrafter"/>
</dbReference>
<dbReference type="InterPro" id="IPR019734">
    <property type="entry name" value="TPR_rpt"/>
</dbReference>
<dbReference type="SMART" id="SM00267">
    <property type="entry name" value="GGDEF"/>
    <property type="match status" value="1"/>
</dbReference>
<dbReference type="GO" id="GO:0043709">
    <property type="term" value="P:cell adhesion involved in single-species biofilm formation"/>
    <property type="evidence" value="ECO:0007669"/>
    <property type="project" value="TreeGrafter"/>
</dbReference>
<dbReference type="EC" id="2.7.7.65" evidence="1"/>
<protein>
    <recommendedName>
        <fullName evidence="1">diguanylate cyclase</fullName>
        <ecNumber evidence="1">2.7.7.65</ecNumber>
    </recommendedName>
</protein>
<dbReference type="AlphaFoldDB" id="A0A840S6P6"/>
<dbReference type="SUPFAM" id="SSF48452">
    <property type="entry name" value="TPR-like"/>
    <property type="match status" value="2"/>
</dbReference>
<dbReference type="Gene3D" id="1.25.40.10">
    <property type="entry name" value="Tetratricopeptide repeat domain"/>
    <property type="match status" value="1"/>
</dbReference>
<dbReference type="InterPro" id="IPR029787">
    <property type="entry name" value="Nucleotide_cyclase"/>
</dbReference>
<evidence type="ECO:0000256" key="3">
    <source>
        <dbReference type="SAM" id="Phobius"/>
    </source>
</evidence>
<comment type="catalytic activity">
    <reaction evidence="2">
        <text>2 GTP = 3',3'-c-di-GMP + 2 diphosphate</text>
        <dbReference type="Rhea" id="RHEA:24898"/>
        <dbReference type="ChEBI" id="CHEBI:33019"/>
        <dbReference type="ChEBI" id="CHEBI:37565"/>
        <dbReference type="ChEBI" id="CHEBI:58805"/>
        <dbReference type="EC" id="2.7.7.65"/>
    </reaction>
</comment>
<dbReference type="InterPro" id="IPR043128">
    <property type="entry name" value="Rev_trsase/Diguanyl_cyclase"/>
</dbReference>
<feature type="transmembrane region" description="Helical" evidence="3">
    <location>
        <begin position="428"/>
        <end position="446"/>
    </location>
</feature>
<dbReference type="GO" id="GO:0052621">
    <property type="term" value="F:diguanylate cyclase activity"/>
    <property type="evidence" value="ECO:0007669"/>
    <property type="project" value="UniProtKB-EC"/>
</dbReference>
<dbReference type="PANTHER" id="PTHR45138:SF9">
    <property type="entry name" value="DIGUANYLATE CYCLASE DGCM-RELATED"/>
    <property type="match status" value="1"/>
</dbReference>
<gene>
    <name evidence="6" type="ORF">HNQ51_002591</name>
</gene>
<keyword evidence="3" id="KW-1133">Transmembrane helix</keyword>
<feature type="signal peptide" evidence="4">
    <location>
        <begin position="1"/>
        <end position="21"/>
    </location>
</feature>
<keyword evidence="3" id="KW-0812">Transmembrane</keyword>
<dbReference type="CDD" id="cd01949">
    <property type="entry name" value="GGDEF"/>
    <property type="match status" value="1"/>
</dbReference>
<dbReference type="InterPro" id="IPR050469">
    <property type="entry name" value="Diguanylate_Cyclase"/>
</dbReference>
<evidence type="ECO:0000256" key="4">
    <source>
        <dbReference type="SAM" id="SignalP"/>
    </source>
</evidence>
<dbReference type="SMART" id="SM00028">
    <property type="entry name" value="TPR"/>
    <property type="match status" value="5"/>
</dbReference>
<name>A0A840S6P6_9BURK</name>
<proteinExistence type="predicted"/>
<keyword evidence="7" id="KW-1185">Reference proteome</keyword>
<dbReference type="Proteomes" id="UP000554837">
    <property type="component" value="Unassembled WGS sequence"/>
</dbReference>
<evidence type="ECO:0000259" key="5">
    <source>
        <dbReference type="PROSITE" id="PS50887"/>
    </source>
</evidence>
<keyword evidence="3" id="KW-0472">Membrane</keyword>
<dbReference type="GO" id="GO:0005886">
    <property type="term" value="C:plasma membrane"/>
    <property type="evidence" value="ECO:0007669"/>
    <property type="project" value="TreeGrafter"/>
</dbReference>
<dbReference type="Pfam" id="PF00990">
    <property type="entry name" value="GGDEF"/>
    <property type="match status" value="1"/>
</dbReference>
<dbReference type="SUPFAM" id="SSF55073">
    <property type="entry name" value="Nucleotide cyclase"/>
    <property type="match status" value="1"/>
</dbReference>
<evidence type="ECO:0000313" key="6">
    <source>
        <dbReference type="EMBL" id="MBB5205272.1"/>
    </source>
</evidence>
<dbReference type="NCBIfam" id="TIGR00254">
    <property type="entry name" value="GGDEF"/>
    <property type="match status" value="1"/>
</dbReference>
<dbReference type="Pfam" id="PF13424">
    <property type="entry name" value="TPR_12"/>
    <property type="match status" value="1"/>
</dbReference>
<dbReference type="EMBL" id="JACHHO010000003">
    <property type="protein sequence ID" value="MBB5205272.1"/>
    <property type="molecule type" value="Genomic_DNA"/>
</dbReference>
<dbReference type="RefSeq" id="WP_175423733.1">
    <property type="nucleotide sequence ID" value="NZ_CP040709.1"/>
</dbReference>
<sequence>MRSLRPLAALCLALLVHGVQGQEALRPEITALERMPSSAGAQLPGLVAKLRGRALPRSEEQFDLIFLLAGHYAGNKQRAELEALDRDFGPWRQSSDAAQRLQGELASAISWTRFHMASGHLQLAQQELQSVKPELLTDLPLKWRYRERGLRASVLEQTGNIDEALLLRLETARLAEQLNQAWRQSYALSSLALTYLRAGQLDKAREAADEGLRMAQREPEDHDLLGNAFNIKGMIASEGSDQAEARLAYEQALVYARKASDRGTQSVLMGNLADSYLRGGEYARALSISEEALPLAIELKDAGSQALALHNMGVAKIALKRVAEGKADVLKAITMERQQGATTSVSEGWNELGRYLEQAGDFAGAFEAFEEHRRIADTLSRADQRKRVLEAQEQFDADRRQRETQLLSQETVLQSGQIKARNLQLTQWALLLASGLAAVVLLVMIFRRMRHTNVELARSNAELAVRSERDPLTGLSNRRHFQREVKRHLQEGGLQATLFLLDIDHFKRLNDEYGHAGGDAVLVAVAQRLRAAVREQDLVVRWGGEEFLMLVSTREPALTQALALRMLRELSCEPIALPQDQSVRISGSLGFASFPLPGGNVAPDWERAVDIVDTLMYQAKGHGRNQAWGLMRANGTDLDAVLAQLGELGPARERGDLQLQVLPGPGLQEGAAA</sequence>
<dbReference type="InterPro" id="IPR011990">
    <property type="entry name" value="TPR-like_helical_dom_sf"/>
</dbReference>
<feature type="chain" id="PRO_5032842009" description="diguanylate cyclase" evidence="4">
    <location>
        <begin position="22"/>
        <end position="673"/>
    </location>
</feature>
<evidence type="ECO:0000313" key="7">
    <source>
        <dbReference type="Proteomes" id="UP000554837"/>
    </source>
</evidence>
<dbReference type="InterPro" id="IPR000160">
    <property type="entry name" value="GGDEF_dom"/>
</dbReference>
<dbReference type="PROSITE" id="PS50887">
    <property type="entry name" value="GGDEF"/>
    <property type="match status" value="1"/>
</dbReference>
<evidence type="ECO:0000256" key="2">
    <source>
        <dbReference type="ARBA" id="ARBA00034247"/>
    </source>
</evidence>
<accession>A0A840S6P6</accession>
<comment type="caution">
    <text evidence="6">The sequence shown here is derived from an EMBL/GenBank/DDBJ whole genome shotgun (WGS) entry which is preliminary data.</text>
</comment>
<organism evidence="6 7">
    <name type="scientific">Inhella inkyongensis</name>
    <dbReference type="NCBI Taxonomy" id="392593"/>
    <lineage>
        <taxon>Bacteria</taxon>
        <taxon>Pseudomonadati</taxon>
        <taxon>Pseudomonadota</taxon>
        <taxon>Betaproteobacteria</taxon>
        <taxon>Burkholderiales</taxon>
        <taxon>Sphaerotilaceae</taxon>
        <taxon>Inhella</taxon>
    </lineage>
</organism>
<keyword evidence="4" id="KW-0732">Signal</keyword>
<reference evidence="6 7" key="1">
    <citation type="submission" date="2020-08" db="EMBL/GenBank/DDBJ databases">
        <title>Genomic Encyclopedia of Type Strains, Phase IV (KMG-IV): sequencing the most valuable type-strain genomes for metagenomic binning, comparative biology and taxonomic classification.</title>
        <authorList>
            <person name="Goeker M."/>
        </authorList>
    </citation>
    <scope>NUCLEOTIDE SEQUENCE [LARGE SCALE GENOMIC DNA]</scope>
    <source>
        <strain evidence="6 7">DSM 23958</strain>
    </source>
</reference>
<evidence type="ECO:0000256" key="1">
    <source>
        <dbReference type="ARBA" id="ARBA00012528"/>
    </source>
</evidence>